<gene>
    <name evidence="1" type="ORF">CGI_10025624</name>
</gene>
<dbReference type="EMBL" id="JH818947">
    <property type="protein sequence ID" value="EKC40567.1"/>
    <property type="molecule type" value="Genomic_DNA"/>
</dbReference>
<protein>
    <submittedName>
        <fullName evidence="1">Uncharacterized protein</fullName>
    </submittedName>
</protein>
<name>K1QUT8_MAGGI</name>
<dbReference type="HOGENOM" id="CLU_1742330_0_0_1"/>
<dbReference type="InParanoid" id="K1QUT8"/>
<dbReference type="AlphaFoldDB" id="K1QUT8"/>
<evidence type="ECO:0000313" key="1">
    <source>
        <dbReference type="EMBL" id="EKC40567.1"/>
    </source>
</evidence>
<organism evidence="1">
    <name type="scientific">Magallana gigas</name>
    <name type="common">Pacific oyster</name>
    <name type="synonym">Crassostrea gigas</name>
    <dbReference type="NCBI Taxonomy" id="29159"/>
    <lineage>
        <taxon>Eukaryota</taxon>
        <taxon>Metazoa</taxon>
        <taxon>Spiralia</taxon>
        <taxon>Lophotrochozoa</taxon>
        <taxon>Mollusca</taxon>
        <taxon>Bivalvia</taxon>
        <taxon>Autobranchia</taxon>
        <taxon>Pteriomorphia</taxon>
        <taxon>Ostreida</taxon>
        <taxon>Ostreoidea</taxon>
        <taxon>Ostreidae</taxon>
        <taxon>Magallana</taxon>
    </lineage>
</organism>
<sequence>MDKLTQLSTFVLQLRTSTVRFIRKRDMESFVKTESKTVGKKKKKLQNEEYSESSSSGVQVASGGKELRKLRKTPVTPELLPHGDHAASLNNVKRQGKHSRVSYSTVTLQQHLRLWRWDRLEHFKTPCDGAHFEHSQSTRRGSVCVLINMP</sequence>
<proteinExistence type="predicted"/>
<reference evidence="1" key="1">
    <citation type="journal article" date="2012" name="Nature">
        <title>The oyster genome reveals stress adaptation and complexity of shell formation.</title>
        <authorList>
            <person name="Zhang G."/>
            <person name="Fang X."/>
            <person name="Guo X."/>
            <person name="Li L."/>
            <person name="Luo R."/>
            <person name="Xu F."/>
            <person name="Yang P."/>
            <person name="Zhang L."/>
            <person name="Wang X."/>
            <person name="Qi H."/>
            <person name="Xiong Z."/>
            <person name="Que H."/>
            <person name="Xie Y."/>
            <person name="Holland P.W."/>
            <person name="Paps J."/>
            <person name="Zhu Y."/>
            <person name="Wu F."/>
            <person name="Chen Y."/>
            <person name="Wang J."/>
            <person name="Peng C."/>
            <person name="Meng J."/>
            <person name="Yang L."/>
            <person name="Liu J."/>
            <person name="Wen B."/>
            <person name="Zhang N."/>
            <person name="Huang Z."/>
            <person name="Zhu Q."/>
            <person name="Feng Y."/>
            <person name="Mount A."/>
            <person name="Hedgecock D."/>
            <person name="Xu Z."/>
            <person name="Liu Y."/>
            <person name="Domazet-Loso T."/>
            <person name="Du Y."/>
            <person name="Sun X."/>
            <person name="Zhang S."/>
            <person name="Liu B."/>
            <person name="Cheng P."/>
            <person name="Jiang X."/>
            <person name="Li J."/>
            <person name="Fan D."/>
            <person name="Wang W."/>
            <person name="Fu W."/>
            <person name="Wang T."/>
            <person name="Wang B."/>
            <person name="Zhang J."/>
            <person name="Peng Z."/>
            <person name="Li Y."/>
            <person name="Li N."/>
            <person name="Wang J."/>
            <person name="Chen M."/>
            <person name="He Y."/>
            <person name="Tan F."/>
            <person name="Song X."/>
            <person name="Zheng Q."/>
            <person name="Huang R."/>
            <person name="Yang H."/>
            <person name="Du X."/>
            <person name="Chen L."/>
            <person name="Yang M."/>
            <person name="Gaffney P.M."/>
            <person name="Wang S."/>
            <person name="Luo L."/>
            <person name="She Z."/>
            <person name="Ming Y."/>
            <person name="Huang W."/>
            <person name="Zhang S."/>
            <person name="Huang B."/>
            <person name="Zhang Y."/>
            <person name="Qu T."/>
            <person name="Ni P."/>
            <person name="Miao G."/>
            <person name="Wang J."/>
            <person name="Wang Q."/>
            <person name="Steinberg C.E."/>
            <person name="Wang H."/>
            <person name="Li N."/>
            <person name="Qian L."/>
            <person name="Zhang G."/>
            <person name="Li Y."/>
            <person name="Yang H."/>
            <person name="Liu X."/>
            <person name="Wang J."/>
            <person name="Yin Y."/>
            <person name="Wang J."/>
        </authorList>
    </citation>
    <scope>NUCLEOTIDE SEQUENCE [LARGE SCALE GENOMIC DNA]</scope>
    <source>
        <strain evidence="1">05x7-T-G4-1.051#20</strain>
    </source>
</reference>
<accession>K1QUT8</accession>